<dbReference type="AlphaFoldDB" id="A0A6A6REY8"/>
<dbReference type="EMBL" id="MU004181">
    <property type="protein sequence ID" value="KAF2502912.1"/>
    <property type="molecule type" value="Genomic_DNA"/>
</dbReference>
<dbReference type="OrthoDB" id="5422613at2759"/>
<accession>A0A6A6REY8</accession>
<reference evidence="2" key="1">
    <citation type="journal article" date="2020" name="Stud. Mycol.">
        <title>101 Dothideomycetes genomes: a test case for predicting lifestyles and emergence of pathogens.</title>
        <authorList>
            <person name="Haridas S."/>
            <person name="Albert R."/>
            <person name="Binder M."/>
            <person name="Bloem J."/>
            <person name="Labutti K."/>
            <person name="Salamov A."/>
            <person name="Andreopoulos B."/>
            <person name="Baker S."/>
            <person name="Barry K."/>
            <person name="Bills G."/>
            <person name="Bluhm B."/>
            <person name="Cannon C."/>
            <person name="Castanera R."/>
            <person name="Culley D."/>
            <person name="Daum C."/>
            <person name="Ezra D."/>
            <person name="Gonzalez J."/>
            <person name="Henrissat B."/>
            <person name="Kuo A."/>
            <person name="Liang C."/>
            <person name="Lipzen A."/>
            <person name="Lutzoni F."/>
            <person name="Magnuson J."/>
            <person name="Mondo S."/>
            <person name="Nolan M."/>
            <person name="Ohm R."/>
            <person name="Pangilinan J."/>
            <person name="Park H.-J."/>
            <person name="Ramirez L."/>
            <person name="Alfaro M."/>
            <person name="Sun H."/>
            <person name="Tritt A."/>
            <person name="Yoshinaga Y."/>
            <person name="Zwiers L.-H."/>
            <person name="Turgeon B."/>
            <person name="Goodwin S."/>
            <person name="Spatafora J."/>
            <person name="Crous P."/>
            <person name="Grigoriev I."/>
        </authorList>
    </citation>
    <scope>NUCLEOTIDE SEQUENCE</scope>
    <source>
        <strain evidence="2">CBS 269.34</strain>
    </source>
</reference>
<feature type="region of interest" description="Disordered" evidence="1">
    <location>
        <begin position="51"/>
        <end position="96"/>
    </location>
</feature>
<organism evidence="2 3">
    <name type="scientific">Lophium mytilinum</name>
    <dbReference type="NCBI Taxonomy" id="390894"/>
    <lineage>
        <taxon>Eukaryota</taxon>
        <taxon>Fungi</taxon>
        <taxon>Dikarya</taxon>
        <taxon>Ascomycota</taxon>
        <taxon>Pezizomycotina</taxon>
        <taxon>Dothideomycetes</taxon>
        <taxon>Pleosporomycetidae</taxon>
        <taxon>Mytilinidiales</taxon>
        <taxon>Mytilinidiaceae</taxon>
        <taxon>Lophium</taxon>
    </lineage>
</organism>
<gene>
    <name evidence="2" type="ORF">BU16DRAFT_23276</name>
</gene>
<proteinExistence type="predicted"/>
<evidence type="ECO:0000313" key="3">
    <source>
        <dbReference type="Proteomes" id="UP000799750"/>
    </source>
</evidence>
<sequence length="166" mass="19016">MASREDTVKLVHRAINASIFERVQELLRRICTESDFALDFVSGDILATESDVYKSDSSAEEDESGRGSESDSENNEGEKDEGHDVKPAEDIEDEPARKRKWTNYVHMCYPTCEQCNGEFDVTDNSRDSESVCRWHDGMKQSLLCVRPRLPTYDNARDRRKQSRLAC</sequence>
<feature type="compositionally biased region" description="Basic and acidic residues" evidence="1">
    <location>
        <begin position="76"/>
        <end position="89"/>
    </location>
</feature>
<dbReference type="Proteomes" id="UP000799750">
    <property type="component" value="Unassembled WGS sequence"/>
</dbReference>
<evidence type="ECO:0000313" key="2">
    <source>
        <dbReference type="EMBL" id="KAF2502912.1"/>
    </source>
</evidence>
<name>A0A6A6REY8_9PEZI</name>
<keyword evidence="3" id="KW-1185">Reference proteome</keyword>
<evidence type="ECO:0000256" key="1">
    <source>
        <dbReference type="SAM" id="MobiDB-lite"/>
    </source>
</evidence>
<protein>
    <submittedName>
        <fullName evidence="2">Uncharacterized protein</fullName>
    </submittedName>
</protein>